<dbReference type="RefSeq" id="WP_137622061.1">
    <property type="nucleotide sequence ID" value="NZ_NXMA01000005.1"/>
</dbReference>
<gene>
    <name evidence="2" type="ORF">CQA76_03440</name>
</gene>
<name>A0A4U7BL85_9BACT</name>
<dbReference type="AlphaFoldDB" id="A0A4U7BL85"/>
<sequence length="204" mass="24044">MFYQIKEKKFYYENTFCQKLENGGENFWILTNLDNEDLRKLDLAKVIEHEIPEYDKSTQNLNLVQAYDEVKNEFNISYKAELKSLEELKELKLKELKAVKEEKLLFMPYKNTIFQIDTDAKINISGKISEIMLAQLNQKTLEDISWIDKNNKAITFTTSEFLEFGVSVAKYTEEVIFKNNILGDKVKNASSLEELKKIQWENKE</sequence>
<feature type="domain" description="DUF4376" evidence="1">
    <location>
        <begin position="87"/>
        <end position="190"/>
    </location>
</feature>
<evidence type="ECO:0000259" key="1">
    <source>
        <dbReference type="Pfam" id="PF14301"/>
    </source>
</evidence>
<proteinExistence type="predicted"/>
<dbReference type="InterPro" id="IPR025484">
    <property type="entry name" value="DUF4376"/>
</dbReference>
<dbReference type="OrthoDB" id="5362541at2"/>
<organism evidence="2 3">
    <name type="scientific">Campylobacter aviculae</name>
    <dbReference type="NCBI Taxonomy" id="2510190"/>
    <lineage>
        <taxon>Bacteria</taxon>
        <taxon>Pseudomonadati</taxon>
        <taxon>Campylobacterota</taxon>
        <taxon>Epsilonproteobacteria</taxon>
        <taxon>Campylobacterales</taxon>
        <taxon>Campylobacteraceae</taxon>
        <taxon>Campylobacter</taxon>
    </lineage>
</organism>
<protein>
    <recommendedName>
        <fullName evidence="1">DUF4376 domain-containing protein</fullName>
    </recommendedName>
</protein>
<accession>A0A4U7BL85</accession>
<evidence type="ECO:0000313" key="3">
    <source>
        <dbReference type="Proteomes" id="UP000310353"/>
    </source>
</evidence>
<dbReference type="EMBL" id="NXMA01000005">
    <property type="protein sequence ID" value="TKX32389.1"/>
    <property type="molecule type" value="Genomic_DNA"/>
</dbReference>
<evidence type="ECO:0000313" key="2">
    <source>
        <dbReference type="EMBL" id="TKX32389.1"/>
    </source>
</evidence>
<dbReference type="Pfam" id="PF14301">
    <property type="entry name" value="DUF4376"/>
    <property type="match status" value="1"/>
</dbReference>
<dbReference type="Proteomes" id="UP000310353">
    <property type="component" value="Unassembled WGS sequence"/>
</dbReference>
<reference evidence="2 3" key="1">
    <citation type="submission" date="2018-05" db="EMBL/GenBank/DDBJ databases">
        <title>Novel Campyloabacter and Helicobacter Species and Strains.</title>
        <authorList>
            <person name="Mannion A.J."/>
            <person name="Shen Z."/>
            <person name="Fox J.G."/>
        </authorList>
    </citation>
    <scope>NUCLEOTIDE SEQUENCE [LARGE SCALE GENOMIC DNA]</scope>
    <source>
        <strain evidence="3">MIT17-670</strain>
    </source>
</reference>
<keyword evidence="3" id="KW-1185">Reference proteome</keyword>
<comment type="caution">
    <text evidence="2">The sequence shown here is derived from an EMBL/GenBank/DDBJ whole genome shotgun (WGS) entry which is preliminary data.</text>
</comment>